<evidence type="ECO:0000313" key="2">
    <source>
        <dbReference type="EMBL" id="KAK1425651.1"/>
    </source>
</evidence>
<dbReference type="AlphaFoldDB" id="A0AAD8KQZ4"/>
<comment type="caution">
    <text evidence="2">The sequence shown here is derived from an EMBL/GenBank/DDBJ whole genome shotgun (WGS) entry which is preliminary data.</text>
</comment>
<reference evidence="2" key="1">
    <citation type="journal article" date="2023" name="bioRxiv">
        <title>Improved chromosome-level genome assembly for marigold (Tagetes erecta).</title>
        <authorList>
            <person name="Jiang F."/>
            <person name="Yuan L."/>
            <person name="Wang S."/>
            <person name="Wang H."/>
            <person name="Xu D."/>
            <person name="Wang A."/>
            <person name="Fan W."/>
        </authorList>
    </citation>
    <scope>NUCLEOTIDE SEQUENCE</scope>
    <source>
        <strain evidence="2">WSJ</strain>
        <tissue evidence="2">Leaf</tissue>
    </source>
</reference>
<sequence length="66" mass="7663">MKRNKDNTSAMSGHEFSMELLDGNDTQCIELLRMSRDSFVRLCEHFKAKGGSDEFSRERLVPLMEH</sequence>
<name>A0AAD8KQZ4_TARER</name>
<evidence type="ECO:0000313" key="3">
    <source>
        <dbReference type="Proteomes" id="UP001229421"/>
    </source>
</evidence>
<dbReference type="Pfam" id="PF26138">
    <property type="entry name" value="DUF8040"/>
    <property type="match status" value="1"/>
</dbReference>
<gene>
    <name evidence="2" type="ORF">QVD17_21006</name>
</gene>
<proteinExistence type="predicted"/>
<organism evidence="2 3">
    <name type="scientific">Tagetes erecta</name>
    <name type="common">African marigold</name>
    <dbReference type="NCBI Taxonomy" id="13708"/>
    <lineage>
        <taxon>Eukaryota</taxon>
        <taxon>Viridiplantae</taxon>
        <taxon>Streptophyta</taxon>
        <taxon>Embryophyta</taxon>
        <taxon>Tracheophyta</taxon>
        <taxon>Spermatophyta</taxon>
        <taxon>Magnoliopsida</taxon>
        <taxon>eudicotyledons</taxon>
        <taxon>Gunneridae</taxon>
        <taxon>Pentapetalae</taxon>
        <taxon>asterids</taxon>
        <taxon>campanulids</taxon>
        <taxon>Asterales</taxon>
        <taxon>Asteraceae</taxon>
        <taxon>Asteroideae</taxon>
        <taxon>Heliantheae alliance</taxon>
        <taxon>Tageteae</taxon>
        <taxon>Tagetes</taxon>
    </lineage>
</organism>
<accession>A0AAD8KQZ4</accession>
<protein>
    <recommendedName>
        <fullName evidence="1">DUF8040 domain-containing protein</fullName>
    </recommendedName>
</protein>
<dbReference type="InterPro" id="IPR058353">
    <property type="entry name" value="DUF8040"/>
</dbReference>
<dbReference type="Proteomes" id="UP001229421">
    <property type="component" value="Unassembled WGS sequence"/>
</dbReference>
<keyword evidence="3" id="KW-1185">Reference proteome</keyword>
<dbReference type="EMBL" id="JAUHHV010000005">
    <property type="protein sequence ID" value="KAK1425651.1"/>
    <property type="molecule type" value="Genomic_DNA"/>
</dbReference>
<feature type="domain" description="DUF8040" evidence="1">
    <location>
        <begin position="8"/>
        <end position="52"/>
    </location>
</feature>
<evidence type="ECO:0000259" key="1">
    <source>
        <dbReference type="Pfam" id="PF26138"/>
    </source>
</evidence>